<dbReference type="AlphaFoldDB" id="A0A4R2S2A6"/>
<feature type="chain" id="PRO_5020905601" evidence="1">
    <location>
        <begin position="35"/>
        <end position="183"/>
    </location>
</feature>
<dbReference type="InterPro" id="IPR025453">
    <property type="entry name" value="DUF4309"/>
</dbReference>
<accession>A0A4R2S2A6</accession>
<dbReference type="OrthoDB" id="9790935at2"/>
<organism evidence="2 3">
    <name type="scientific">Baia soyae</name>
    <dbReference type="NCBI Taxonomy" id="1544746"/>
    <lineage>
        <taxon>Bacteria</taxon>
        <taxon>Bacillati</taxon>
        <taxon>Bacillota</taxon>
        <taxon>Bacilli</taxon>
        <taxon>Bacillales</taxon>
        <taxon>Thermoactinomycetaceae</taxon>
        <taxon>Baia</taxon>
    </lineage>
</organism>
<gene>
    <name evidence="2" type="ORF">EDD57_10692</name>
</gene>
<dbReference type="EMBL" id="SLXV01000006">
    <property type="protein sequence ID" value="TCP69776.1"/>
    <property type="molecule type" value="Genomic_DNA"/>
</dbReference>
<dbReference type="Pfam" id="PF14172">
    <property type="entry name" value="DUF4309"/>
    <property type="match status" value="1"/>
</dbReference>
<evidence type="ECO:0000313" key="3">
    <source>
        <dbReference type="Proteomes" id="UP000294746"/>
    </source>
</evidence>
<comment type="caution">
    <text evidence="2">The sequence shown here is derived from an EMBL/GenBank/DDBJ whole genome shotgun (WGS) entry which is preliminary data.</text>
</comment>
<name>A0A4R2S2A6_9BACL</name>
<dbReference type="Proteomes" id="UP000294746">
    <property type="component" value="Unassembled WGS sequence"/>
</dbReference>
<proteinExistence type="predicted"/>
<protein>
    <submittedName>
        <fullName evidence="2">Uncharacterized protein DUF4309</fullName>
    </submittedName>
</protein>
<keyword evidence="3" id="KW-1185">Reference proteome</keyword>
<evidence type="ECO:0000313" key="2">
    <source>
        <dbReference type="EMBL" id="TCP69776.1"/>
    </source>
</evidence>
<sequence length="183" mass="20178">MKAKRRKVLWGSAVMASIGVFAVCSLNFTAPASAAPITEAQVDSSNQSQDILKQTMQLAAEGKVLGSGKFGLDSQKKEILKKWGKPAYQDRFTLDYSKRNVTFGLTKQSVSSVSSRDSRLLALTHQKVEKSLGKPFDSDIGAGNLHELYYVGENVIEFHWTNMTKPHGELELLSVMVKKDNTP</sequence>
<feature type="signal peptide" evidence="1">
    <location>
        <begin position="1"/>
        <end position="34"/>
    </location>
</feature>
<evidence type="ECO:0000256" key="1">
    <source>
        <dbReference type="SAM" id="SignalP"/>
    </source>
</evidence>
<reference evidence="2 3" key="1">
    <citation type="submission" date="2019-03" db="EMBL/GenBank/DDBJ databases">
        <title>Genomic Encyclopedia of Type Strains, Phase IV (KMG-IV): sequencing the most valuable type-strain genomes for metagenomic binning, comparative biology and taxonomic classification.</title>
        <authorList>
            <person name="Goeker M."/>
        </authorList>
    </citation>
    <scope>NUCLEOTIDE SEQUENCE [LARGE SCALE GENOMIC DNA]</scope>
    <source>
        <strain evidence="2 3">DSM 46831</strain>
    </source>
</reference>
<keyword evidence="1" id="KW-0732">Signal</keyword>
<dbReference type="RefSeq" id="WP_131848110.1">
    <property type="nucleotide sequence ID" value="NZ_SLXV01000006.1"/>
</dbReference>